<dbReference type="InterPro" id="IPR052347">
    <property type="entry name" value="Isochorismatase_Nicotinamidase"/>
</dbReference>
<name>A0AA40BB68_9PEZI</name>
<dbReference type="EC" id="3.5.1.19" evidence="6"/>
<dbReference type="CDD" id="cd01011">
    <property type="entry name" value="nicotinamidase"/>
    <property type="match status" value="1"/>
</dbReference>
<dbReference type="PANTHER" id="PTHR11080:SF2">
    <property type="entry name" value="LD05707P"/>
    <property type="match status" value="1"/>
</dbReference>
<gene>
    <name evidence="9" type="ORF">B0H67DRAFT_596909</name>
</gene>
<keyword evidence="3" id="KW-0479">Metal-binding</keyword>
<evidence type="ECO:0000256" key="5">
    <source>
        <dbReference type="ARBA" id="ARBA00037900"/>
    </source>
</evidence>
<keyword evidence="10" id="KW-1185">Reference proteome</keyword>
<dbReference type="AlphaFoldDB" id="A0AA40BB68"/>
<comment type="pathway">
    <text evidence="5">Cofactor biosynthesis; nicotinate biosynthesis; nicotinate from nicotinamide: step 1/1.</text>
</comment>
<dbReference type="InterPro" id="IPR000868">
    <property type="entry name" value="Isochorismatase-like_dom"/>
</dbReference>
<proteinExistence type="inferred from homology"/>
<reference evidence="9" key="1">
    <citation type="submission" date="2023-06" db="EMBL/GenBank/DDBJ databases">
        <title>Genome-scale phylogeny and comparative genomics of the fungal order Sordariales.</title>
        <authorList>
            <consortium name="Lawrence Berkeley National Laboratory"/>
            <person name="Hensen N."/>
            <person name="Bonometti L."/>
            <person name="Westerberg I."/>
            <person name="Brannstrom I.O."/>
            <person name="Guillou S."/>
            <person name="Cros-Aarteil S."/>
            <person name="Calhoun S."/>
            <person name="Haridas S."/>
            <person name="Kuo A."/>
            <person name="Mondo S."/>
            <person name="Pangilinan J."/>
            <person name="Riley R."/>
            <person name="Labutti K."/>
            <person name="Andreopoulos B."/>
            <person name="Lipzen A."/>
            <person name="Chen C."/>
            <person name="Yanf M."/>
            <person name="Daum C."/>
            <person name="Ng V."/>
            <person name="Clum A."/>
            <person name="Steindorff A."/>
            <person name="Ohm R."/>
            <person name="Martin F."/>
            <person name="Silar P."/>
            <person name="Natvig D."/>
            <person name="Lalanne C."/>
            <person name="Gautier V."/>
            <person name="Ament-Velasquez S.L."/>
            <person name="Kruys A."/>
            <person name="Hutchinson M.I."/>
            <person name="Powell A.J."/>
            <person name="Barry K."/>
            <person name="Miller A.N."/>
            <person name="Grigoriev I.V."/>
            <person name="Debuchy R."/>
            <person name="Gladieux P."/>
            <person name="Thoren M.H."/>
            <person name="Johannesson H."/>
        </authorList>
    </citation>
    <scope>NUCLEOTIDE SEQUENCE</scope>
    <source>
        <strain evidence="9">SMH4607-1</strain>
    </source>
</reference>
<dbReference type="PANTHER" id="PTHR11080">
    <property type="entry name" value="PYRAZINAMIDASE/NICOTINAMIDASE"/>
    <property type="match status" value="1"/>
</dbReference>
<dbReference type="InterPro" id="IPR036380">
    <property type="entry name" value="Isochorismatase-like_sf"/>
</dbReference>
<protein>
    <recommendedName>
        <fullName evidence="6">nicotinamidase</fullName>
        <ecNumber evidence="6">3.5.1.19</ecNumber>
    </recommendedName>
    <alternativeName>
        <fullName evidence="7">Nicotinamide deamidase</fullName>
    </alternativeName>
</protein>
<dbReference type="GO" id="GO:0008936">
    <property type="term" value="F:nicotinamidase activity"/>
    <property type="evidence" value="ECO:0007669"/>
    <property type="project" value="UniProtKB-EC"/>
</dbReference>
<evidence type="ECO:0000256" key="6">
    <source>
        <dbReference type="ARBA" id="ARBA00039017"/>
    </source>
</evidence>
<evidence type="ECO:0000256" key="7">
    <source>
        <dbReference type="ARBA" id="ARBA00043224"/>
    </source>
</evidence>
<dbReference type="GO" id="GO:0019363">
    <property type="term" value="P:pyridine nucleotide biosynthetic process"/>
    <property type="evidence" value="ECO:0007669"/>
    <property type="project" value="UniProtKB-KW"/>
</dbReference>
<evidence type="ECO:0000256" key="3">
    <source>
        <dbReference type="ARBA" id="ARBA00022723"/>
    </source>
</evidence>
<dbReference type="GO" id="GO:0046872">
    <property type="term" value="F:metal ion binding"/>
    <property type="evidence" value="ECO:0007669"/>
    <property type="project" value="UniProtKB-KW"/>
</dbReference>
<dbReference type="Proteomes" id="UP001172102">
    <property type="component" value="Unassembled WGS sequence"/>
</dbReference>
<dbReference type="EMBL" id="JAUKUA010000001">
    <property type="protein sequence ID" value="KAK0730904.1"/>
    <property type="molecule type" value="Genomic_DNA"/>
</dbReference>
<evidence type="ECO:0000256" key="4">
    <source>
        <dbReference type="ARBA" id="ARBA00022801"/>
    </source>
</evidence>
<comment type="similarity">
    <text evidence="1">Belongs to the isochorismatase family.</text>
</comment>
<evidence type="ECO:0000313" key="9">
    <source>
        <dbReference type="EMBL" id="KAK0730904.1"/>
    </source>
</evidence>
<evidence type="ECO:0000256" key="2">
    <source>
        <dbReference type="ARBA" id="ARBA00022642"/>
    </source>
</evidence>
<keyword evidence="4" id="KW-0378">Hydrolase</keyword>
<organism evidence="9 10">
    <name type="scientific">Lasiosphaeris hirsuta</name>
    <dbReference type="NCBI Taxonomy" id="260670"/>
    <lineage>
        <taxon>Eukaryota</taxon>
        <taxon>Fungi</taxon>
        <taxon>Dikarya</taxon>
        <taxon>Ascomycota</taxon>
        <taxon>Pezizomycotina</taxon>
        <taxon>Sordariomycetes</taxon>
        <taxon>Sordariomycetidae</taxon>
        <taxon>Sordariales</taxon>
        <taxon>Lasiosphaeriaceae</taxon>
        <taxon>Lasiosphaeris</taxon>
    </lineage>
</organism>
<sequence>MAADDSIAGTAAPAFRPALIVVDMQEDFCPPNGSLAVTDGRAIVPLINTLLALPSLVLRIGTRDWHPPNHVSFASNHASARPFIDTTTIVNPHNPSEQYRTRLWPVHCVADTPGAALVPELDAARLDAVIDKGTDPRVEMYSAFYDPLCAPRVSDTGLADALRKARVTHVYVVGLAGDYCVRSTAADAHAEGFETYVVVEGTKPVDVSGWEACKAQIEGAGVRVVSVESEEVRRLFS</sequence>
<accession>A0AA40BB68</accession>
<dbReference type="Pfam" id="PF00857">
    <property type="entry name" value="Isochorismatase"/>
    <property type="match status" value="1"/>
</dbReference>
<dbReference type="SUPFAM" id="SSF52499">
    <property type="entry name" value="Isochorismatase-like hydrolases"/>
    <property type="match status" value="1"/>
</dbReference>
<dbReference type="Gene3D" id="3.40.50.850">
    <property type="entry name" value="Isochorismatase-like"/>
    <property type="match status" value="1"/>
</dbReference>
<keyword evidence="2" id="KW-0662">Pyridine nucleotide biosynthesis</keyword>
<feature type="domain" description="Isochorismatase-like" evidence="8">
    <location>
        <begin position="18"/>
        <end position="228"/>
    </location>
</feature>
<comment type="caution">
    <text evidence="9">The sequence shown here is derived from an EMBL/GenBank/DDBJ whole genome shotgun (WGS) entry which is preliminary data.</text>
</comment>
<evidence type="ECO:0000259" key="8">
    <source>
        <dbReference type="Pfam" id="PF00857"/>
    </source>
</evidence>
<evidence type="ECO:0000313" key="10">
    <source>
        <dbReference type="Proteomes" id="UP001172102"/>
    </source>
</evidence>
<evidence type="ECO:0000256" key="1">
    <source>
        <dbReference type="ARBA" id="ARBA00006336"/>
    </source>
</evidence>